<keyword evidence="3" id="KW-1185">Reference proteome</keyword>
<dbReference type="AlphaFoldDB" id="A0A1J0AE72"/>
<dbReference type="PANTHER" id="PTHR36558:SF1">
    <property type="entry name" value="RESTRICTION ENDONUCLEASE DOMAIN-CONTAINING PROTEIN-RELATED"/>
    <property type="match status" value="1"/>
</dbReference>
<name>A0A1J0AE72_9CYAN</name>
<dbReference type="PANTHER" id="PTHR36558">
    <property type="entry name" value="GLR1098 PROTEIN"/>
    <property type="match status" value="1"/>
</dbReference>
<dbReference type="RefSeq" id="WP_071454720.1">
    <property type="nucleotide sequence ID" value="NZ_CP017675.1"/>
</dbReference>
<dbReference type="InterPro" id="IPR011335">
    <property type="entry name" value="Restrct_endonuc-II-like"/>
</dbReference>
<reference evidence="2 3" key="1">
    <citation type="submission" date="2016-10" db="EMBL/GenBank/DDBJ databases">
        <title>Description of Gloeomargarita lithophora gen. nov., sp. nov., a thylakoid-bearing basal-branching cyanobacterium with intracellular carbonates, and proposal for Gloeomargaritales ord. nov.</title>
        <authorList>
            <person name="Moreira D."/>
            <person name="Tavera R."/>
            <person name="Benzerara K."/>
            <person name="Skouri-Panet F."/>
            <person name="Couradeau E."/>
            <person name="Gerard E."/>
            <person name="Loussert C."/>
            <person name="Novelo E."/>
            <person name="Zivanovic Y."/>
            <person name="Lopez-Garcia P."/>
        </authorList>
    </citation>
    <scope>NUCLEOTIDE SEQUENCE [LARGE SCALE GENOMIC DNA]</scope>
    <source>
        <strain evidence="2 3">D10</strain>
    </source>
</reference>
<feature type="domain" description="Putative restriction endonuclease" evidence="1">
    <location>
        <begin position="13"/>
        <end position="178"/>
    </location>
</feature>
<accession>A0A1J0AE72</accession>
<dbReference type="STRING" id="1188229.GlitD10_1920"/>
<dbReference type="CDD" id="cd06260">
    <property type="entry name" value="DUF820-like"/>
    <property type="match status" value="1"/>
</dbReference>
<dbReference type="Proteomes" id="UP000180235">
    <property type="component" value="Chromosome"/>
</dbReference>
<evidence type="ECO:0000259" key="1">
    <source>
        <dbReference type="Pfam" id="PF05685"/>
    </source>
</evidence>
<proteinExistence type="predicted"/>
<dbReference type="EMBL" id="CP017675">
    <property type="protein sequence ID" value="APB34246.1"/>
    <property type="molecule type" value="Genomic_DNA"/>
</dbReference>
<gene>
    <name evidence="2" type="ORF">GlitD10_1920</name>
</gene>
<protein>
    <submittedName>
        <fullName evidence="2">Uncharacterized protein conserved in cyanobacteria</fullName>
    </submittedName>
</protein>
<dbReference type="SUPFAM" id="SSF52980">
    <property type="entry name" value="Restriction endonuclease-like"/>
    <property type="match status" value="1"/>
</dbReference>
<dbReference type="KEGG" id="glt:GlitD10_1920"/>
<dbReference type="Gene3D" id="3.90.1570.10">
    <property type="entry name" value="tt1808, chain A"/>
    <property type="match status" value="1"/>
</dbReference>
<sequence length="191" mass="21551">MVRATNIYTAEAYLAGEVVSEIRHEYINGAIIPMTGGTPNHNDIASNLVSILKIALKKRPYRVFILDQRLWIPSVNRYTYPDVMVVPKPIEFQSGRTDTLINPGLIAEVLSPSTQAYDRGDKFTAYRTISTFTEYLLIDQHQIHVEHRVRTAENQWLISEYNSPQMTLKLDSIGIEIPIADLYADVDGVGA</sequence>
<dbReference type="OrthoDB" id="424506at2"/>
<dbReference type="Pfam" id="PF05685">
    <property type="entry name" value="Uma2"/>
    <property type="match status" value="1"/>
</dbReference>
<dbReference type="InterPro" id="IPR008538">
    <property type="entry name" value="Uma2"/>
</dbReference>
<dbReference type="InterPro" id="IPR012296">
    <property type="entry name" value="Nuclease_put_TT1808"/>
</dbReference>
<evidence type="ECO:0000313" key="3">
    <source>
        <dbReference type="Proteomes" id="UP000180235"/>
    </source>
</evidence>
<organism evidence="2 3">
    <name type="scientific">Gloeomargarita lithophora Alchichica-D10</name>
    <dbReference type="NCBI Taxonomy" id="1188229"/>
    <lineage>
        <taxon>Bacteria</taxon>
        <taxon>Bacillati</taxon>
        <taxon>Cyanobacteriota</taxon>
        <taxon>Cyanophyceae</taxon>
        <taxon>Gloeomargaritales</taxon>
        <taxon>Gloeomargaritaceae</taxon>
        <taxon>Gloeomargarita</taxon>
    </lineage>
</organism>
<evidence type="ECO:0000313" key="2">
    <source>
        <dbReference type="EMBL" id="APB34246.1"/>
    </source>
</evidence>